<comment type="caution">
    <text evidence="1">The sequence shown here is derived from an EMBL/GenBank/DDBJ whole genome shotgun (WGS) entry which is preliminary data.</text>
</comment>
<dbReference type="EMBL" id="BAAAPF010000006">
    <property type="protein sequence ID" value="GAA2109456.1"/>
    <property type="molecule type" value="Genomic_DNA"/>
</dbReference>
<name>A0ABP5IZK3_9ACTN</name>
<protein>
    <recommendedName>
        <fullName evidence="3">Helix-turn-helix domain-containing protein</fullName>
    </recommendedName>
</protein>
<keyword evidence="2" id="KW-1185">Reference proteome</keyword>
<reference evidence="2" key="1">
    <citation type="journal article" date="2019" name="Int. J. Syst. Evol. Microbiol.">
        <title>The Global Catalogue of Microorganisms (GCM) 10K type strain sequencing project: providing services to taxonomists for standard genome sequencing and annotation.</title>
        <authorList>
            <consortium name="The Broad Institute Genomics Platform"/>
            <consortium name="The Broad Institute Genome Sequencing Center for Infectious Disease"/>
            <person name="Wu L."/>
            <person name="Ma J."/>
        </authorList>
    </citation>
    <scope>NUCLEOTIDE SEQUENCE [LARGE SCALE GENOMIC DNA]</scope>
    <source>
        <strain evidence="2">JCM 15481</strain>
    </source>
</reference>
<gene>
    <name evidence="1" type="ORF">GCM10009802_05840</name>
</gene>
<accession>A0ABP5IZK3</accession>
<sequence>MGRMSDMRGDGKWRIIVMDCLIPSLRARSWMISRDFYRDLEDVRSDMFEAALDAWEETAKGVPPRDVPELMVKAAMRVAYQRANGHKNESSASDLEALLAYEEPFPDPPVKASSIIHSADPRDPAVAEQLRGERTGALWHTYGLDGIFGRHHEELRAGRKSGLRTVAASDAMLARTFVAGCNYYYYASDIYPRFVDLPAAAKALGIAKSTAYRMVRAGTFPCPPIRMGGSYQVLTHALMHSLSIPDIVVHADDVENGAAHAGGYG</sequence>
<dbReference type="Proteomes" id="UP001500443">
    <property type="component" value="Unassembled WGS sequence"/>
</dbReference>
<evidence type="ECO:0000313" key="2">
    <source>
        <dbReference type="Proteomes" id="UP001500443"/>
    </source>
</evidence>
<organism evidence="1 2">
    <name type="scientific">Streptomyces synnematoformans</name>
    <dbReference type="NCBI Taxonomy" id="415721"/>
    <lineage>
        <taxon>Bacteria</taxon>
        <taxon>Bacillati</taxon>
        <taxon>Actinomycetota</taxon>
        <taxon>Actinomycetes</taxon>
        <taxon>Kitasatosporales</taxon>
        <taxon>Streptomycetaceae</taxon>
        <taxon>Streptomyces</taxon>
    </lineage>
</organism>
<evidence type="ECO:0008006" key="3">
    <source>
        <dbReference type="Google" id="ProtNLM"/>
    </source>
</evidence>
<evidence type="ECO:0000313" key="1">
    <source>
        <dbReference type="EMBL" id="GAA2109456.1"/>
    </source>
</evidence>
<proteinExistence type="predicted"/>